<dbReference type="EMBL" id="MCIB01000001">
    <property type="protein sequence ID" value="RKD34655.1"/>
    <property type="molecule type" value="Genomic_DNA"/>
</dbReference>
<evidence type="ECO:0000313" key="1">
    <source>
        <dbReference type="EMBL" id="RKD34655.1"/>
    </source>
</evidence>
<gene>
    <name evidence="1" type="ORF">BET03_02170</name>
</gene>
<dbReference type="OrthoDB" id="9803036at2"/>
<dbReference type="CDD" id="cd04645">
    <property type="entry name" value="LbH_gamma_CA_like"/>
    <property type="match status" value="1"/>
</dbReference>
<dbReference type="Pfam" id="PF00132">
    <property type="entry name" value="Hexapep"/>
    <property type="match status" value="1"/>
</dbReference>
<comment type="caution">
    <text evidence="1">The sequence shown here is derived from an EMBL/GenBank/DDBJ whole genome shotgun (WGS) entry which is preliminary data.</text>
</comment>
<keyword evidence="2" id="KW-1185">Reference proteome</keyword>
<evidence type="ECO:0000313" key="2">
    <source>
        <dbReference type="Proteomes" id="UP000284177"/>
    </source>
</evidence>
<sequence length="170" mass="18482">MILEYNGIKPQMHESCFIAKSAEIIGKVTIGEKSSVWYKSVLRGDENEIIIGKYTNIQDGCTVHIAKEYKTIIGDYVTVGHNAIIHACNIGNNVLVGMGSIILDGAEIEDNVLIGAGSIVTPGKKIPSGSLVLGSPAKVVRKLTEEEIQSIKKSAVDYVEYANRHKELKK</sequence>
<dbReference type="Gene3D" id="2.160.10.10">
    <property type="entry name" value="Hexapeptide repeat proteins"/>
    <property type="match status" value="1"/>
</dbReference>
<proteinExistence type="predicted"/>
<dbReference type="InterPro" id="IPR011004">
    <property type="entry name" value="Trimer_LpxA-like_sf"/>
</dbReference>
<organism evidence="1 2">
    <name type="scientific">Thermohalobacter berrensis</name>
    <dbReference type="NCBI Taxonomy" id="99594"/>
    <lineage>
        <taxon>Bacteria</taxon>
        <taxon>Bacillati</taxon>
        <taxon>Bacillota</taxon>
        <taxon>Tissierellia</taxon>
        <taxon>Tissierellales</taxon>
        <taxon>Thermohalobacteraceae</taxon>
        <taxon>Thermohalobacter</taxon>
    </lineage>
</organism>
<dbReference type="Proteomes" id="UP000284177">
    <property type="component" value="Unassembled WGS sequence"/>
</dbReference>
<dbReference type="AlphaFoldDB" id="A0A419TB18"/>
<protein>
    <submittedName>
        <fullName evidence="1">Gamma carbonic anhydrase family protein</fullName>
    </submittedName>
</protein>
<dbReference type="RefSeq" id="WP_120166772.1">
    <property type="nucleotide sequence ID" value="NZ_MCIB01000001.1"/>
</dbReference>
<accession>A0A419TB18</accession>
<dbReference type="PANTHER" id="PTHR13061">
    <property type="entry name" value="DYNACTIN SUBUNIT P25"/>
    <property type="match status" value="1"/>
</dbReference>
<name>A0A419TB18_9FIRM</name>
<dbReference type="SUPFAM" id="SSF51161">
    <property type="entry name" value="Trimeric LpxA-like enzymes"/>
    <property type="match status" value="1"/>
</dbReference>
<dbReference type="InterPro" id="IPR050484">
    <property type="entry name" value="Transf_Hexapept/Carb_Anhydrase"/>
</dbReference>
<dbReference type="PANTHER" id="PTHR13061:SF29">
    <property type="entry name" value="GAMMA CARBONIC ANHYDRASE-LIKE 1, MITOCHONDRIAL-RELATED"/>
    <property type="match status" value="1"/>
</dbReference>
<dbReference type="InterPro" id="IPR047324">
    <property type="entry name" value="LbH_gamma_CA-like"/>
</dbReference>
<dbReference type="InterPro" id="IPR001451">
    <property type="entry name" value="Hexapep"/>
</dbReference>
<reference evidence="1 2" key="1">
    <citation type="submission" date="2016-08" db="EMBL/GenBank/DDBJ databases">
        <title>Novel Firmicutes and Novel Genomes.</title>
        <authorList>
            <person name="Poppleton D.I."/>
            <person name="Gribaldo S."/>
        </authorList>
    </citation>
    <scope>NUCLEOTIDE SEQUENCE [LARGE SCALE GENOMIC DNA]</scope>
    <source>
        <strain evidence="1 2">CTT3</strain>
    </source>
</reference>